<gene>
    <name evidence="2" type="ORF">HK105_209017</name>
</gene>
<sequence length="158" mass="16976">MDMGMSMGMGMGARKRARADNDDDDELDLPPELRPTRRIAEPRHKRVRIVDLLNLSIEPEPKLHLAPALRRTVPDTLGSSSADERGRIAADIKRLVLDAADPLAPLASGLPSGSGAAPDMQSQSHSAVRTSESAKPCSGDLVVLHNPMDINQLASEDL</sequence>
<reference evidence="2 3" key="1">
    <citation type="submission" date="2023-09" db="EMBL/GenBank/DDBJ databases">
        <title>Pangenome analysis of Batrachochytrium dendrobatidis and related Chytrids.</title>
        <authorList>
            <person name="Yacoub M.N."/>
            <person name="Stajich J.E."/>
            <person name="James T.Y."/>
        </authorList>
    </citation>
    <scope>NUCLEOTIDE SEQUENCE [LARGE SCALE GENOMIC DNA]</scope>
    <source>
        <strain evidence="2 3">JEL0888</strain>
    </source>
</reference>
<proteinExistence type="predicted"/>
<feature type="region of interest" description="Disordered" evidence="1">
    <location>
        <begin position="104"/>
        <end position="141"/>
    </location>
</feature>
<name>A0ABR4MW90_9FUNG</name>
<dbReference type="Proteomes" id="UP001527925">
    <property type="component" value="Unassembled WGS sequence"/>
</dbReference>
<dbReference type="EMBL" id="JADGIZ020000104">
    <property type="protein sequence ID" value="KAL2911528.1"/>
    <property type="molecule type" value="Genomic_DNA"/>
</dbReference>
<evidence type="ECO:0000313" key="2">
    <source>
        <dbReference type="EMBL" id="KAL2911528.1"/>
    </source>
</evidence>
<feature type="compositionally biased region" description="Low complexity" evidence="1">
    <location>
        <begin position="104"/>
        <end position="119"/>
    </location>
</feature>
<keyword evidence="3" id="KW-1185">Reference proteome</keyword>
<protein>
    <submittedName>
        <fullName evidence="2">Uncharacterized protein</fullName>
    </submittedName>
</protein>
<comment type="caution">
    <text evidence="2">The sequence shown here is derived from an EMBL/GenBank/DDBJ whole genome shotgun (WGS) entry which is preliminary data.</text>
</comment>
<evidence type="ECO:0000256" key="1">
    <source>
        <dbReference type="SAM" id="MobiDB-lite"/>
    </source>
</evidence>
<feature type="compositionally biased region" description="Polar residues" evidence="1">
    <location>
        <begin position="120"/>
        <end position="133"/>
    </location>
</feature>
<accession>A0ABR4MW90</accession>
<evidence type="ECO:0000313" key="3">
    <source>
        <dbReference type="Proteomes" id="UP001527925"/>
    </source>
</evidence>
<feature type="region of interest" description="Disordered" evidence="1">
    <location>
        <begin position="1"/>
        <end position="39"/>
    </location>
</feature>
<organism evidence="2 3">
    <name type="scientific">Polyrhizophydium stewartii</name>
    <dbReference type="NCBI Taxonomy" id="2732419"/>
    <lineage>
        <taxon>Eukaryota</taxon>
        <taxon>Fungi</taxon>
        <taxon>Fungi incertae sedis</taxon>
        <taxon>Chytridiomycota</taxon>
        <taxon>Chytridiomycota incertae sedis</taxon>
        <taxon>Chytridiomycetes</taxon>
        <taxon>Rhizophydiales</taxon>
        <taxon>Rhizophydiales incertae sedis</taxon>
        <taxon>Polyrhizophydium</taxon>
    </lineage>
</organism>